<keyword evidence="3" id="KW-1185">Reference proteome</keyword>
<sequence>MKKLNGMKSDFSSLENKKLANTKSIIGGGSTNEKTTSETGPSGKPGNTGDTVICVDGKQVAVLSID</sequence>
<evidence type="ECO:0000313" key="3">
    <source>
        <dbReference type="Proteomes" id="UP000186744"/>
    </source>
</evidence>
<dbReference type="AlphaFoldDB" id="A0A1N7QFQ4"/>
<evidence type="ECO:0000256" key="1">
    <source>
        <dbReference type="SAM" id="MobiDB-lite"/>
    </source>
</evidence>
<feature type="compositionally biased region" description="Polar residues" evidence="1">
    <location>
        <begin position="31"/>
        <end position="40"/>
    </location>
</feature>
<dbReference type="Proteomes" id="UP000186744">
    <property type="component" value="Unassembled WGS sequence"/>
</dbReference>
<organism evidence="2 3">
    <name type="scientific">Chryseobacterium ureilyticum</name>
    <dbReference type="NCBI Taxonomy" id="373668"/>
    <lineage>
        <taxon>Bacteria</taxon>
        <taxon>Pseudomonadati</taxon>
        <taxon>Bacteroidota</taxon>
        <taxon>Flavobacteriia</taxon>
        <taxon>Flavobacteriales</taxon>
        <taxon>Weeksellaceae</taxon>
        <taxon>Chryseobacterium group</taxon>
        <taxon>Chryseobacterium</taxon>
    </lineage>
</organism>
<accession>A0A1N7QFQ4</accession>
<dbReference type="STRING" id="373668.SAMN05421786_109155"/>
<gene>
    <name evidence="2" type="ORF">SAMN05421786_109155</name>
</gene>
<dbReference type="InterPro" id="IPR025842">
    <property type="entry name" value="Bacteroid_pep"/>
</dbReference>
<dbReference type="Pfam" id="PF14406">
    <property type="entry name" value="Bacteroid_pep"/>
    <property type="match status" value="1"/>
</dbReference>
<dbReference type="OrthoDB" id="1265848at2"/>
<proteinExistence type="predicted"/>
<dbReference type="EMBL" id="FTOL01000009">
    <property type="protein sequence ID" value="SIT21731.1"/>
    <property type="molecule type" value="Genomic_DNA"/>
</dbReference>
<feature type="region of interest" description="Disordered" evidence="1">
    <location>
        <begin position="22"/>
        <end position="51"/>
    </location>
</feature>
<name>A0A1N7QFQ4_9FLAO</name>
<evidence type="ECO:0000313" key="2">
    <source>
        <dbReference type="EMBL" id="SIT21731.1"/>
    </source>
</evidence>
<protein>
    <submittedName>
        <fullName evidence="2">Putative peptide modification target, TIGR04139 family</fullName>
    </submittedName>
</protein>
<reference evidence="3" key="1">
    <citation type="submission" date="2017-01" db="EMBL/GenBank/DDBJ databases">
        <authorList>
            <person name="Varghese N."/>
            <person name="Submissions S."/>
        </authorList>
    </citation>
    <scope>NUCLEOTIDE SEQUENCE [LARGE SCALE GENOMIC DNA]</scope>
    <source>
        <strain evidence="3">DSM 18017</strain>
    </source>
</reference>
<dbReference type="RefSeq" id="WP_076553623.1">
    <property type="nucleotide sequence ID" value="NZ_FTOL01000009.1"/>
</dbReference>